<accession>A0A3N0IZR1</accession>
<dbReference type="Proteomes" id="UP000270112">
    <property type="component" value="Unassembled WGS sequence"/>
</dbReference>
<dbReference type="EMBL" id="PPTT01000009">
    <property type="protein sequence ID" value="RDB69447.1"/>
    <property type="molecule type" value="Genomic_DNA"/>
</dbReference>
<comment type="caution">
    <text evidence="3">The sequence shown here is derived from an EMBL/GenBank/DDBJ whole genome shotgun (WGS) entry which is preliminary data.</text>
</comment>
<dbReference type="Pfam" id="PF14335">
    <property type="entry name" value="DUF4391"/>
    <property type="match status" value="1"/>
</dbReference>
<proteinExistence type="predicted"/>
<feature type="coiled-coil region" evidence="1">
    <location>
        <begin position="163"/>
        <end position="206"/>
    </location>
</feature>
<gene>
    <name evidence="2" type="ORF">C1876_06665</name>
    <name evidence="3" type="ORF">DMP09_07335</name>
</gene>
<organism evidence="3 5">
    <name type="scientific">Eggerthella sinensis</name>
    <dbReference type="NCBI Taxonomy" id="242230"/>
    <lineage>
        <taxon>Bacteria</taxon>
        <taxon>Bacillati</taxon>
        <taxon>Actinomycetota</taxon>
        <taxon>Coriobacteriia</taxon>
        <taxon>Eggerthellales</taxon>
        <taxon>Eggerthellaceae</taxon>
        <taxon>Eggerthella</taxon>
    </lineage>
</organism>
<dbReference type="RefSeq" id="WP_114545937.1">
    <property type="nucleotide sequence ID" value="NZ_PPTT01000009.1"/>
</dbReference>
<dbReference type="EMBL" id="QICC01000023">
    <property type="protein sequence ID" value="RNM41920.1"/>
    <property type="molecule type" value="Genomic_DNA"/>
</dbReference>
<reference evidence="3" key="3">
    <citation type="journal article" date="2019" name="Microbiol. Resour. Announc.">
        <title>Draft Genome Sequences of Type Strains of Gordonibacter faecihominis, Paraeggerthella hongkongensis, Parvibacter caecicola,Slackia equolifaciens, Slackia faecicanis, and Slackia isoflavoniconvertens.</title>
        <authorList>
            <person name="Danylec N."/>
            <person name="Stoll D.A."/>
            <person name="Dotsch A."/>
            <person name="Huch M."/>
        </authorList>
    </citation>
    <scope>NUCLEOTIDE SEQUENCE</scope>
    <source>
        <strain evidence="3">DSM 16107</strain>
    </source>
</reference>
<dbReference type="OrthoDB" id="9805811at2"/>
<evidence type="ECO:0000313" key="3">
    <source>
        <dbReference type="EMBL" id="RNM41920.1"/>
    </source>
</evidence>
<evidence type="ECO:0000256" key="1">
    <source>
        <dbReference type="SAM" id="Coils"/>
    </source>
</evidence>
<protein>
    <recommendedName>
        <fullName evidence="6">DUF4391 domain-containing protein</fullName>
    </recommendedName>
</protein>
<keyword evidence="4" id="KW-1185">Reference proteome</keyword>
<dbReference type="AlphaFoldDB" id="A0A3N0IZR1"/>
<evidence type="ECO:0000313" key="2">
    <source>
        <dbReference type="EMBL" id="RDB69447.1"/>
    </source>
</evidence>
<evidence type="ECO:0008006" key="6">
    <source>
        <dbReference type="Google" id="ProtNLM"/>
    </source>
</evidence>
<reference evidence="2 4" key="1">
    <citation type="journal article" date="2018" name="Elife">
        <title>Discovery and characterization of a prevalent human gut bacterial enzyme sufficient for the inactivation of a family of plant toxins.</title>
        <authorList>
            <person name="Koppel N."/>
            <person name="Bisanz J.E."/>
            <person name="Pandelia M.E."/>
            <person name="Turnbaugh P.J."/>
            <person name="Balskus E.P."/>
        </authorList>
    </citation>
    <scope>NUCLEOTIDE SEQUENCE [LARGE SCALE GENOMIC DNA]</scope>
    <source>
        <strain evidence="2 4">DSM 16107</strain>
    </source>
</reference>
<evidence type="ECO:0000313" key="4">
    <source>
        <dbReference type="Proteomes" id="UP000253817"/>
    </source>
</evidence>
<sequence length="208" mass="22990">MLGLPTTTRVGCRLPKEAFYKNLKLTPKQKDAFVHGVERIDILNSIKEGIVHIPAGDTVKEIMIVGLMLRDESAATTVVDEIAKANSHKLVFLCEEPGECATLAVRVQSVRFGPRRKVDELSLALEGNDLDAVWDCVVSQVVFGDAGMTGTSVVERIALVDKIGSLERLVDELDDKCRKAKQVGKKNELFAQMRAAEDKLEQTRKELE</sequence>
<name>A0A3N0IZR1_9ACTN</name>
<dbReference type="InterPro" id="IPR025503">
    <property type="entry name" value="DUF4391"/>
</dbReference>
<evidence type="ECO:0000313" key="5">
    <source>
        <dbReference type="Proteomes" id="UP000270112"/>
    </source>
</evidence>
<reference evidence="5" key="2">
    <citation type="submission" date="2018-05" db="EMBL/GenBank/DDBJ databases">
        <title>Genome Sequencing of selected type strains of the family Eggerthellaceae.</title>
        <authorList>
            <person name="Danylec N."/>
            <person name="Stoll D.A."/>
            <person name="Doetsch A."/>
            <person name="Huch M."/>
        </authorList>
    </citation>
    <scope>NUCLEOTIDE SEQUENCE [LARGE SCALE GENOMIC DNA]</scope>
    <source>
        <strain evidence="5">DSM 16107</strain>
    </source>
</reference>
<keyword evidence="1" id="KW-0175">Coiled coil</keyword>
<dbReference type="Proteomes" id="UP000253817">
    <property type="component" value="Unassembled WGS sequence"/>
</dbReference>